<evidence type="ECO:0000313" key="1">
    <source>
        <dbReference type="EMBL" id="KAJ4461022.1"/>
    </source>
</evidence>
<sequence length="752" mass="82289">MPKPMADPCSMSLDILPSDVMVVILECTVPSHRLLTYCQLLALNHRIRERLLGVLRQIDFAAAAAIPIDQQLPLPPLTALLSVETVTSLVGPCCHLDSLNLATEMTGCLREDAGWVDIAFPATRTPTLRSLVVDCTAGLGRCALARILDRVAPSLEDLTVTLDDIDWLNEILPRLPNLRALSLHGCPVDCSQLVPCAARLAELTLDISTKTVRTINVLLPRLASLERFALTRGRSTPVYTAGPRDLPPIDFGLLPDPARLRHVAVAEWLQPPSYVASLAAVCGHLVTAKVSTSCPEELITAHLNTLEEIHLRDPNLPTVSGLINRAPELRVLSGFPHLPDLSVLRRLTVLEMKLSTTNKAKRFHLAGCPFLRRFHLNGYFERRRCVVTLDDMPALEHAAIDLMNQKLTLFRCPHLQHLSTAYGVELETDGPLESLTSLLLHRVDELHMTPFNLHRILAQTPNLVTLDGAVVSTSTQCQDLFRALPRLAEARLRSATEKSEVAPRHRAVAPVVAPVLEIAAPPGLRLLTLNAPGRVVITGDGLVSVLAQTCASLTVRSPRLRTLAVNGDQTSLISLATPNLGILSIVQFPKGFRIVEETPLVALHTMRLDVGIRTLEDTHADLMRQPFVARLKRLIFRCGYPTKTEVLLGLLTIPPVTVALDLTLSLATSTQAKFPALPNLRTLTLDNNSAFVLYGRRAGALEAVNILGRNNCSVRVPRDAPCLTRIGEGTCAKRTRVWLQQRCPLIMAGPDP</sequence>
<accession>A0ABQ8UPB6</accession>
<dbReference type="Gene3D" id="3.80.10.10">
    <property type="entry name" value="Ribonuclease Inhibitor"/>
    <property type="match status" value="2"/>
</dbReference>
<evidence type="ECO:0000313" key="2">
    <source>
        <dbReference type="Proteomes" id="UP001141327"/>
    </source>
</evidence>
<keyword evidence="2" id="KW-1185">Reference proteome</keyword>
<organism evidence="1 2">
    <name type="scientific">Paratrimastix pyriformis</name>
    <dbReference type="NCBI Taxonomy" id="342808"/>
    <lineage>
        <taxon>Eukaryota</taxon>
        <taxon>Metamonada</taxon>
        <taxon>Preaxostyla</taxon>
        <taxon>Paratrimastigidae</taxon>
        <taxon>Paratrimastix</taxon>
    </lineage>
</organism>
<proteinExistence type="predicted"/>
<protein>
    <submittedName>
        <fullName evidence="1">Uncharacterized protein</fullName>
    </submittedName>
</protein>
<gene>
    <name evidence="1" type="ORF">PAPYR_2459</name>
</gene>
<dbReference type="EMBL" id="JAPMOS010000009">
    <property type="protein sequence ID" value="KAJ4461022.1"/>
    <property type="molecule type" value="Genomic_DNA"/>
</dbReference>
<reference evidence="1" key="1">
    <citation type="journal article" date="2022" name="bioRxiv">
        <title>Genomics of Preaxostyla Flagellates Illuminates Evolutionary Transitions and the Path Towards Mitochondrial Loss.</title>
        <authorList>
            <person name="Novak L.V.F."/>
            <person name="Treitli S.C."/>
            <person name="Pyrih J."/>
            <person name="Halakuc P."/>
            <person name="Pipaliya S.V."/>
            <person name="Vacek V."/>
            <person name="Brzon O."/>
            <person name="Soukal P."/>
            <person name="Eme L."/>
            <person name="Dacks J.B."/>
            <person name="Karnkowska A."/>
            <person name="Elias M."/>
            <person name="Hampl V."/>
        </authorList>
    </citation>
    <scope>NUCLEOTIDE SEQUENCE</scope>
    <source>
        <strain evidence="1">RCP-MX</strain>
    </source>
</reference>
<dbReference type="SUPFAM" id="SSF52047">
    <property type="entry name" value="RNI-like"/>
    <property type="match status" value="1"/>
</dbReference>
<dbReference type="Proteomes" id="UP001141327">
    <property type="component" value="Unassembled WGS sequence"/>
</dbReference>
<comment type="caution">
    <text evidence="1">The sequence shown here is derived from an EMBL/GenBank/DDBJ whole genome shotgun (WGS) entry which is preliminary data.</text>
</comment>
<name>A0ABQ8UPB6_9EUKA</name>
<dbReference type="InterPro" id="IPR032675">
    <property type="entry name" value="LRR_dom_sf"/>
</dbReference>